<organism evidence="5 6">
    <name type="scientific">Piloderma croceum (strain F 1598)</name>
    <dbReference type="NCBI Taxonomy" id="765440"/>
    <lineage>
        <taxon>Eukaryota</taxon>
        <taxon>Fungi</taxon>
        <taxon>Dikarya</taxon>
        <taxon>Basidiomycota</taxon>
        <taxon>Agaricomycotina</taxon>
        <taxon>Agaricomycetes</taxon>
        <taxon>Agaricomycetidae</taxon>
        <taxon>Atheliales</taxon>
        <taxon>Atheliaceae</taxon>
        <taxon>Piloderma</taxon>
    </lineage>
</organism>
<keyword evidence="3" id="KW-0472">Membrane</keyword>
<protein>
    <recommendedName>
        <fullName evidence="4">Major facilitator superfamily (MFS) profile domain-containing protein</fullName>
    </recommendedName>
</protein>
<feature type="domain" description="Major facilitator superfamily (MFS) profile" evidence="4">
    <location>
        <begin position="52"/>
        <end position="444"/>
    </location>
</feature>
<dbReference type="Proteomes" id="UP000054166">
    <property type="component" value="Unassembled WGS sequence"/>
</dbReference>
<dbReference type="STRING" id="765440.A0A0C3FZ24"/>
<dbReference type="GO" id="GO:0022857">
    <property type="term" value="F:transmembrane transporter activity"/>
    <property type="evidence" value="ECO:0007669"/>
    <property type="project" value="InterPro"/>
</dbReference>
<dbReference type="CDD" id="cd17324">
    <property type="entry name" value="MFS_NepI_like"/>
    <property type="match status" value="1"/>
</dbReference>
<dbReference type="AlphaFoldDB" id="A0A0C3FZ24"/>
<keyword evidence="6" id="KW-1185">Reference proteome</keyword>
<evidence type="ECO:0000313" key="5">
    <source>
        <dbReference type="EMBL" id="KIM83566.1"/>
    </source>
</evidence>
<dbReference type="Gene3D" id="1.20.1250.20">
    <property type="entry name" value="MFS general substrate transporter like domains"/>
    <property type="match status" value="2"/>
</dbReference>
<evidence type="ECO:0000256" key="2">
    <source>
        <dbReference type="SAM" id="MobiDB-lite"/>
    </source>
</evidence>
<feature type="transmembrane region" description="Helical" evidence="3">
    <location>
        <begin position="180"/>
        <end position="205"/>
    </location>
</feature>
<dbReference type="Pfam" id="PF07690">
    <property type="entry name" value="MFS_1"/>
    <property type="match status" value="1"/>
</dbReference>
<reference evidence="5 6" key="1">
    <citation type="submission" date="2014-04" db="EMBL/GenBank/DDBJ databases">
        <authorList>
            <consortium name="DOE Joint Genome Institute"/>
            <person name="Kuo A."/>
            <person name="Tarkka M."/>
            <person name="Buscot F."/>
            <person name="Kohler A."/>
            <person name="Nagy L.G."/>
            <person name="Floudas D."/>
            <person name="Copeland A."/>
            <person name="Barry K.W."/>
            <person name="Cichocki N."/>
            <person name="Veneault-Fourrey C."/>
            <person name="LaButti K."/>
            <person name="Lindquist E.A."/>
            <person name="Lipzen A."/>
            <person name="Lundell T."/>
            <person name="Morin E."/>
            <person name="Murat C."/>
            <person name="Sun H."/>
            <person name="Tunlid A."/>
            <person name="Henrissat B."/>
            <person name="Grigoriev I.V."/>
            <person name="Hibbett D.S."/>
            <person name="Martin F."/>
            <person name="Nordberg H.P."/>
            <person name="Cantor M.N."/>
            <person name="Hua S.X."/>
        </authorList>
    </citation>
    <scope>NUCLEOTIDE SEQUENCE [LARGE SCALE GENOMIC DNA]</scope>
    <source>
        <strain evidence="5 6">F 1598</strain>
    </source>
</reference>
<dbReference type="PROSITE" id="PS50850">
    <property type="entry name" value="MFS"/>
    <property type="match status" value="1"/>
</dbReference>
<feature type="region of interest" description="Disordered" evidence="2">
    <location>
        <begin position="471"/>
        <end position="522"/>
    </location>
</feature>
<dbReference type="PANTHER" id="PTHR42910:SF1">
    <property type="entry name" value="MAJOR FACILITATOR SUPERFAMILY (MFS) PROFILE DOMAIN-CONTAINING PROTEIN"/>
    <property type="match status" value="1"/>
</dbReference>
<feature type="transmembrane region" description="Helical" evidence="3">
    <location>
        <begin position="259"/>
        <end position="277"/>
    </location>
</feature>
<keyword evidence="3" id="KW-0812">Transmembrane</keyword>
<gene>
    <name evidence="5" type="ORF">PILCRDRAFT_782960</name>
</gene>
<feature type="transmembrane region" description="Helical" evidence="3">
    <location>
        <begin position="297"/>
        <end position="319"/>
    </location>
</feature>
<dbReference type="InParanoid" id="A0A0C3FZ24"/>
<feature type="transmembrane region" description="Helical" evidence="3">
    <location>
        <begin position="53"/>
        <end position="75"/>
    </location>
</feature>
<dbReference type="PANTHER" id="PTHR42910">
    <property type="entry name" value="TRANSPORTER SCO4007-RELATED"/>
    <property type="match status" value="1"/>
</dbReference>
<accession>A0A0C3FZ24</accession>
<feature type="transmembrane region" description="Helical" evidence="3">
    <location>
        <begin position="388"/>
        <end position="414"/>
    </location>
</feature>
<feature type="compositionally biased region" description="Basic and acidic residues" evidence="2">
    <location>
        <begin position="506"/>
        <end position="522"/>
    </location>
</feature>
<keyword evidence="3" id="KW-1133">Transmembrane helix</keyword>
<name>A0A0C3FZ24_PILCF</name>
<feature type="transmembrane region" description="Helical" evidence="3">
    <location>
        <begin position="420"/>
        <end position="438"/>
    </location>
</feature>
<feature type="transmembrane region" description="Helical" evidence="3">
    <location>
        <begin position="123"/>
        <end position="140"/>
    </location>
</feature>
<feature type="transmembrane region" description="Helical" evidence="3">
    <location>
        <begin position="95"/>
        <end position="111"/>
    </location>
</feature>
<sequence length="522" mass="56686">MSVSSSKSTVATTPVIGHNNDPEQNKPAHDSIPKDFGLFPVPRRLRYDPQKPFYFGTMLNLSFGFASTFTAANLYYCQPLLIDLAVSFNVSYDEVIPTLVQAGYAVGLLLISPLGDLVKRRQLILLLLVMSSSLTIGLAITDNLQIFEAVSFLVGVVTVVPQIVLPLAADLAPPERRASAISIVLSGLLFGILIARVLAGVIANFTTWRVVYYMAVGVQYFVLVGAYWIIPDYPAKNQGLTYFNILTSMAKYAVTEPQVIQAAIVNIASSACFSSYWARLFHTVTLTFLLGGPPYHYSTLAIGLFGLVGMLGVAVGPFIGRLVDRLVPWYATLIATVCQLIFQGVQTGAGGINIAAVIVSCFGLDVGRQMQQVSLTSSVFTISTAARARLNAILIISLFIGQVMGTAVGTQVFVRHGWRAAATVSMAWFGLQVVVLLVRGPHVERYTWFGYEGGLEARKSVVMAREKEKERANEKAAAVADPEQKCKGETVDGEPKSRPASLEATVGRHEYRQDEKDPSQFA</sequence>
<dbReference type="SUPFAM" id="SSF103473">
    <property type="entry name" value="MFS general substrate transporter"/>
    <property type="match status" value="1"/>
</dbReference>
<feature type="compositionally biased region" description="Basic and acidic residues" evidence="2">
    <location>
        <begin position="20"/>
        <end position="31"/>
    </location>
</feature>
<evidence type="ECO:0000259" key="4">
    <source>
        <dbReference type="PROSITE" id="PS50850"/>
    </source>
</evidence>
<dbReference type="EMBL" id="KN832990">
    <property type="protein sequence ID" value="KIM83566.1"/>
    <property type="molecule type" value="Genomic_DNA"/>
</dbReference>
<feature type="compositionally biased region" description="Basic and acidic residues" evidence="2">
    <location>
        <begin position="482"/>
        <end position="497"/>
    </location>
</feature>
<evidence type="ECO:0000256" key="1">
    <source>
        <dbReference type="ARBA" id="ARBA00004141"/>
    </source>
</evidence>
<feature type="transmembrane region" description="Helical" evidence="3">
    <location>
        <begin position="146"/>
        <end position="168"/>
    </location>
</feature>
<dbReference type="InterPro" id="IPR036259">
    <property type="entry name" value="MFS_trans_sf"/>
</dbReference>
<dbReference type="HOGENOM" id="CLU_001265_23_3_1"/>
<feature type="transmembrane region" description="Helical" evidence="3">
    <location>
        <begin position="211"/>
        <end position="230"/>
    </location>
</feature>
<evidence type="ECO:0000313" key="6">
    <source>
        <dbReference type="Proteomes" id="UP000054166"/>
    </source>
</evidence>
<proteinExistence type="predicted"/>
<comment type="subcellular location">
    <subcellularLocation>
        <location evidence="1">Membrane</location>
        <topology evidence="1">Multi-pass membrane protein</topology>
    </subcellularLocation>
</comment>
<dbReference type="OrthoDB" id="2105912at2759"/>
<reference evidence="6" key="2">
    <citation type="submission" date="2015-01" db="EMBL/GenBank/DDBJ databases">
        <title>Evolutionary Origins and Diversification of the Mycorrhizal Mutualists.</title>
        <authorList>
            <consortium name="DOE Joint Genome Institute"/>
            <consortium name="Mycorrhizal Genomics Consortium"/>
            <person name="Kohler A."/>
            <person name="Kuo A."/>
            <person name="Nagy L.G."/>
            <person name="Floudas D."/>
            <person name="Copeland A."/>
            <person name="Barry K.W."/>
            <person name="Cichocki N."/>
            <person name="Veneault-Fourrey C."/>
            <person name="LaButti K."/>
            <person name="Lindquist E.A."/>
            <person name="Lipzen A."/>
            <person name="Lundell T."/>
            <person name="Morin E."/>
            <person name="Murat C."/>
            <person name="Riley R."/>
            <person name="Ohm R."/>
            <person name="Sun H."/>
            <person name="Tunlid A."/>
            <person name="Henrissat B."/>
            <person name="Grigoriev I.V."/>
            <person name="Hibbett D.S."/>
            <person name="Martin F."/>
        </authorList>
    </citation>
    <scope>NUCLEOTIDE SEQUENCE [LARGE SCALE GENOMIC DNA]</scope>
    <source>
        <strain evidence="6">F 1598</strain>
    </source>
</reference>
<dbReference type="InterPro" id="IPR011701">
    <property type="entry name" value="MFS"/>
</dbReference>
<dbReference type="InterPro" id="IPR020846">
    <property type="entry name" value="MFS_dom"/>
</dbReference>
<dbReference type="GO" id="GO:0016020">
    <property type="term" value="C:membrane"/>
    <property type="evidence" value="ECO:0007669"/>
    <property type="project" value="UniProtKB-SubCell"/>
</dbReference>
<feature type="compositionally biased region" description="Low complexity" evidence="2">
    <location>
        <begin position="1"/>
        <end position="15"/>
    </location>
</feature>
<feature type="region of interest" description="Disordered" evidence="2">
    <location>
        <begin position="1"/>
        <end position="31"/>
    </location>
</feature>
<evidence type="ECO:0000256" key="3">
    <source>
        <dbReference type="SAM" id="Phobius"/>
    </source>
</evidence>